<organism evidence="3 4">
    <name type="scientific">Dendryphion nanum</name>
    <dbReference type="NCBI Taxonomy" id="256645"/>
    <lineage>
        <taxon>Eukaryota</taxon>
        <taxon>Fungi</taxon>
        <taxon>Dikarya</taxon>
        <taxon>Ascomycota</taxon>
        <taxon>Pezizomycotina</taxon>
        <taxon>Dothideomycetes</taxon>
        <taxon>Pleosporomycetidae</taxon>
        <taxon>Pleosporales</taxon>
        <taxon>Torulaceae</taxon>
        <taxon>Dendryphion</taxon>
    </lineage>
</organism>
<name>A0A9P9D5V8_9PLEO</name>
<dbReference type="Proteomes" id="UP000700596">
    <property type="component" value="Unassembled WGS sequence"/>
</dbReference>
<accession>A0A9P9D5V8</accession>
<feature type="transmembrane region" description="Helical" evidence="2">
    <location>
        <begin position="108"/>
        <end position="130"/>
    </location>
</feature>
<evidence type="ECO:0000313" key="4">
    <source>
        <dbReference type="Proteomes" id="UP000700596"/>
    </source>
</evidence>
<gene>
    <name evidence="3" type="ORF">B0J11DRAFT_446088</name>
</gene>
<evidence type="ECO:0008006" key="5">
    <source>
        <dbReference type="Google" id="ProtNLM"/>
    </source>
</evidence>
<dbReference type="EMBL" id="JAGMWT010000019">
    <property type="protein sequence ID" value="KAH7113293.1"/>
    <property type="molecule type" value="Genomic_DNA"/>
</dbReference>
<dbReference type="OrthoDB" id="4506934at2759"/>
<reference evidence="3" key="1">
    <citation type="journal article" date="2021" name="Nat. Commun.">
        <title>Genetic determinants of endophytism in the Arabidopsis root mycobiome.</title>
        <authorList>
            <person name="Mesny F."/>
            <person name="Miyauchi S."/>
            <person name="Thiergart T."/>
            <person name="Pickel B."/>
            <person name="Atanasova L."/>
            <person name="Karlsson M."/>
            <person name="Huettel B."/>
            <person name="Barry K.W."/>
            <person name="Haridas S."/>
            <person name="Chen C."/>
            <person name="Bauer D."/>
            <person name="Andreopoulos W."/>
            <person name="Pangilinan J."/>
            <person name="LaButti K."/>
            <person name="Riley R."/>
            <person name="Lipzen A."/>
            <person name="Clum A."/>
            <person name="Drula E."/>
            <person name="Henrissat B."/>
            <person name="Kohler A."/>
            <person name="Grigoriev I.V."/>
            <person name="Martin F.M."/>
            <person name="Hacquard S."/>
        </authorList>
    </citation>
    <scope>NUCLEOTIDE SEQUENCE</scope>
    <source>
        <strain evidence="3">MPI-CAGE-CH-0243</strain>
    </source>
</reference>
<feature type="region of interest" description="Disordered" evidence="1">
    <location>
        <begin position="1"/>
        <end position="38"/>
    </location>
</feature>
<evidence type="ECO:0000256" key="1">
    <source>
        <dbReference type="SAM" id="MobiDB-lite"/>
    </source>
</evidence>
<keyword evidence="2" id="KW-0472">Membrane</keyword>
<keyword evidence="2" id="KW-1133">Transmembrane helix</keyword>
<proteinExistence type="predicted"/>
<protein>
    <recommendedName>
        <fullName evidence="5">LITAF domain-containing protein</fullName>
    </recommendedName>
</protein>
<keyword evidence="2" id="KW-0812">Transmembrane</keyword>
<keyword evidence="4" id="KW-1185">Reference proteome</keyword>
<dbReference type="AlphaFoldDB" id="A0A9P9D5V8"/>
<evidence type="ECO:0000313" key="3">
    <source>
        <dbReference type="EMBL" id="KAH7113293.1"/>
    </source>
</evidence>
<evidence type="ECO:0000256" key="2">
    <source>
        <dbReference type="SAM" id="Phobius"/>
    </source>
</evidence>
<sequence length="137" mass="15051">MGLPTSPQDAAPAYNDVFHNHPVNQFPPSGSSSSYRAVPQDDVELLAHECSGNQTSPSPAPGQQNETLAQTIAGVFRPQPHTHCEQCDIQTTAREIRDNERHCCTMTAYTFIIAFFCLMIVGIVAFNAALKSQRHHD</sequence>
<comment type="caution">
    <text evidence="3">The sequence shown here is derived from an EMBL/GenBank/DDBJ whole genome shotgun (WGS) entry which is preliminary data.</text>
</comment>
<feature type="compositionally biased region" description="Polar residues" evidence="1">
    <location>
        <begin position="22"/>
        <end position="35"/>
    </location>
</feature>